<accession>A0A0K0GR71</accession>
<reference evidence="1 2" key="1">
    <citation type="journal article" date="2008" name="BMC Genomics">
        <title>Genome sequence and rapid evolution of the rice pathogen Xanthomonas oryzae pv. oryzae PXO99A.</title>
        <authorList>
            <person name="Salzberg S.L."/>
            <person name="Sommer D.D."/>
            <person name="Schatz M.C."/>
            <person name="Phillippy A.M."/>
            <person name="Rabinowicz P.D."/>
            <person name="Tsuge S."/>
            <person name="Furutani A."/>
            <person name="Ochiai H."/>
            <person name="Delcher A.L."/>
            <person name="Kelley D."/>
            <person name="Madupu R."/>
            <person name="Puiu D."/>
            <person name="Radune D."/>
            <person name="Shumway M."/>
            <person name="Trapnell C."/>
            <person name="Aparna G."/>
            <person name="Jha G."/>
            <person name="Pandey A."/>
            <person name="Patil P.B."/>
            <person name="Ishihara H."/>
            <person name="Meyer D.F."/>
            <person name="Szurek B."/>
            <person name="Verdier V."/>
            <person name="Koebnik R."/>
            <person name="Dow J.M."/>
            <person name="Ryan R.P."/>
            <person name="Hirata H."/>
            <person name="Tsuyumu S."/>
            <person name="Won Lee S."/>
            <person name="Seo Y.S."/>
            <person name="Sriariyanum M."/>
            <person name="Ronald P.C."/>
            <person name="Sonti R.V."/>
            <person name="Van Sluys M.A."/>
            <person name="Leach J.E."/>
            <person name="White F.F."/>
            <person name="Bogdanove A.J."/>
        </authorList>
    </citation>
    <scope>NUCLEOTIDE SEQUENCE [LARGE SCALE GENOMIC DNA]</scope>
    <source>
        <strain evidence="1 2">PXO99A</strain>
    </source>
</reference>
<organism evidence="1 2">
    <name type="scientific">Xanthomonas oryzae pv. oryzae (strain PXO99A)</name>
    <dbReference type="NCBI Taxonomy" id="360094"/>
    <lineage>
        <taxon>Bacteria</taxon>
        <taxon>Pseudomonadati</taxon>
        <taxon>Pseudomonadota</taxon>
        <taxon>Gammaproteobacteria</taxon>
        <taxon>Lysobacterales</taxon>
        <taxon>Lysobacteraceae</taxon>
        <taxon>Xanthomonas</taxon>
    </lineage>
</organism>
<keyword evidence="1" id="KW-0645">Protease</keyword>
<dbReference type="AlphaFoldDB" id="A0A0K0GR71"/>
<gene>
    <name evidence="1" type="ordered locus">PXO_06053</name>
</gene>
<dbReference type="EMBL" id="CP000967">
    <property type="protein sequence ID" value="ACD61488.1"/>
    <property type="molecule type" value="Genomic_DNA"/>
</dbReference>
<name>A0A0K0GR71_XANOP</name>
<dbReference type="HOGENOM" id="CLU_3241514_0_0_6"/>
<dbReference type="GO" id="GO:0006508">
    <property type="term" value="P:proteolysis"/>
    <property type="evidence" value="ECO:0007669"/>
    <property type="project" value="UniProtKB-KW"/>
</dbReference>
<sequence>MAAWHWAGLAISAEVLQLKVRANQEKKSPGSLPGFYMHHSPKT</sequence>
<dbReference type="KEGG" id="xop:PXO_06053"/>
<dbReference type="Proteomes" id="UP000001740">
    <property type="component" value="Chromosome"/>
</dbReference>
<dbReference type="GO" id="GO:0008233">
    <property type="term" value="F:peptidase activity"/>
    <property type="evidence" value="ECO:0007669"/>
    <property type="project" value="UniProtKB-KW"/>
</dbReference>
<proteinExistence type="predicted"/>
<evidence type="ECO:0000313" key="2">
    <source>
        <dbReference type="Proteomes" id="UP000001740"/>
    </source>
</evidence>
<evidence type="ECO:0000313" key="1">
    <source>
        <dbReference type="EMBL" id="ACD61488.1"/>
    </source>
</evidence>
<protein>
    <submittedName>
        <fullName evidence="1">Extracellular protease</fullName>
    </submittedName>
</protein>
<keyword evidence="1" id="KW-0378">Hydrolase</keyword>